<gene>
    <name evidence="3" type="ORF">CC1G_12089</name>
</gene>
<dbReference type="KEGG" id="cci:CC1G_12089"/>
<sequence>MLSFLYTLFSFALLVHARDIIITVGGNTTENPGAVFSPQSVTADLGDVVIFNFTQGNHTAIQALFGSPCIPAHEIDSTVNGFNSGFRDAGNFSAITQLSVPITDPNATLWFYDYNTCAEGGVGGINVNESSWETLDGFTRNAIRLNGTGGGDASSTLSRTSRPTSTGSSDGSEPTEEEGAARRAMSVGVYVVAPLLALAAVF</sequence>
<name>A8N5Q7_COPC7</name>
<evidence type="ECO:0000313" key="3">
    <source>
        <dbReference type="EMBL" id="EAU91610.1"/>
    </source>
</evidence>
<protein>
    <recommendedName>
        <fullName evidence="5">Extracellular serine-rich protein</fullName>
    </recommendedName>
</protein>
<dbReference type="EMBL" id="AACS02000003">
    <property type="protein sequence ID" value="EAU91610.1"/>
    <property type="molecule type" value="Genomic_DNA"/>
</dbReference>
<dbReference type="SUPFAM" id="SSF49503">
    <property type="entry name" value="Cupredoxins"/>
    <property type="match status" value="1"/>
</dbReference>
<keyword evidence="4" id="KW-1185">Reference proteome</keyword>
<evidence type="ECO:0008006" key="5">
    <source>
        <dbReference type="Google" id="ProtNLM"/>
    </source>
</evidence>
<accession>A8N5Q7</accession>
<feature type="compositionally biased region" description="Low complexity" evidence="1">
    <location>
        <begin position="154"/>
        <end position="172"/>
    </location>
</feature>
<feature type="signal peptide" evidence="2">
    <location>
        <begin position="1"/>
        <end position="17"/>
    </location>
</feature>
<dbReference type="InParanoid" id="A8N5Q7"/>
<dbReference type="VEuPathDB" id="FungiDB:CC1G_12089"/>
<dbReference type="PANTHER" id="PTHR34883">
    <property type="entry name" value="SERINE-RICH PROTEIN, PUTATIVE-RELATED-RELATED"/>
    <property type="match status" value="1"/>
</dbReference>
<dbReference type="Proteomes" id="UP000001861">
    <property type="component" value="Unassembled WGS sequence"/>
</dbReference>
<dbReference type="OMA" id="FFDYNTC"/>
<evidence type="ECO:0000256" key="1">
    <source>
        <dbReference type="SAM" id="MobiDB-lite"/>
    </source>
</evidence>
<dbReference type="eggNOG" id="ENOG502SNC2">
    <property type="taxonomic scope" value="Eukaryota"/>
</dbReference>
<dbReference type="OrthoDB" id="2331100at2759"/>
<reference evidence="3 4" key="1">
    <citation type="journal article" date="2010" name="Proc. Natl. Acad. Sci. U.S.A.">
        <title>Insights into evolution of multicellular fungi from the assembled chromosomes of the mushroom Coprinopsis cinerea (Coprinus cinereus).</title>
        <authorList>
            <person name="Stajich J.E."/>
            <person name="Wilke S.K."/>
            <person name="Ahren D."/>
            <person name="Au C.H."/>
            <person name="Birren B.W."/>
            <person name="Borodovsky M."/>
            <person name="Burns C."/>
            <person name="Canback B."/>
            <person name="Casselton L.A."/>
            <person name="Cheng C.K."/>
            <person name="Deng J."/>
            <person name="Dietrich F.S."/>
            <person name="Fargo D.C."/>
            <person name="Farman M.L."/>
            <person name="Gathman A.C."/>
            <person name="Goldberg J."/>
            <person name="Guigo R."/>
            <person name="Hoegger P.J."/>
            <person name="Hooker J.B."/>
            <person name="Huggins A."/>
            <person name="James T.Y."/>
            <person name="Kamada T."/>
            <person name="Kilaru S."/>
            <person name="Kodira C."/>
            <person name="Kues U."/>
            <person name="Kupfer D."/>
            <person name="Kwan H.S."/>
            <person name="Lomsadze A."/>
            <person name="Li W."/>
            <person name="Lilly W.W."/>
            <person name="Ma L.J."/>
            <person name="Mackey A.J."/>
            <person name="Manning G."/>
            <person name="Martin F."/>
            <person name="Muraguchi H."/>
            <person name="Natvig D.O."/>
            <person name="Palmerini H."/>
            <person name="Ramesh M.A."/>
            <person name="Rehmeyer C.J."/>
            <person name="Roe B.A."/>
            <person name="Shenoy N."/>
            <person name="Stanke M."/>
            <person name="Ter-Hovhannisyan V."/>
            <person name="Tunlid A."/>
            <person name="Velagapudi R."/>
            <person name="Vision T.J."/>
            <person name="Zeng Q."/>
            <person name="Zolan M.E."/>
            <person name="Pukkila P.J."/>
        </authorList>
    </citation>
    <scope>NUCLEOTIDE SEQUENCE [LARGE SCALE GENOMIC DNA]</scope>
    <source>
        <strain evidence="4">Okayama-7 / 130 / ATCC MYA-4618 / FGSC 9003</strain>
    </source>
</reference>
<dbReference type="AlphaFoldDB" id="A8N5Q7"/>
<keyword evidence="2" id="KW-0732">Signal</keyword>
<dbReference type="InterPro" id="IPR008972">
    <property type="entry name" value="Cupredoxin"/>
</dbReference>
<evidence type="ECO:0000256" key="2">
    <source>
        <dbReference type="SAM" id="SignalP"/>
    </source>
</evidence>
<evidence type="ECO:0000313" key="4">
    <source>
        <dbReference type="Proteomes" id="UP000001861"/>
    </source>
</evidence>
<dbReference type="RefSeq" id="XP_001830202.1">
    <property type="nucleotide sequence ID" value="XM_001830150.2"/>
</dbReference>
<dbReference type="InterPro" id="IPR052953">
    <property type="entry name" value="Ser-rich/MCO-related"/>
</dbReference>
<feature type="chain" id="PRO_5002724006" description="Extracellular serine-rich protein" evidence="2">
    <location>
        <begin position="18"/>
        <end position="202"/>
    </location>
</feature>
<comment type="caution">
    <text evidence="3">The sequence shown here is derived from an EMBL/GenBank/DDBJ whole genome shotgun (WGS) entry which is preliminary data.</text>
</comment>
<dbReference type="PANTHER" id="PTHR34883:SF15">
    <property type="entry name" value="EXTRACELLULAR SERINE-RICH PROTEIN"/>
    <property type="match status" value="1"/>
</dbReference>
<organism evidence="3 4">
    <name type="scientific">Coprinopsis cinerea (strain Okayama-7 / 130 / ATCC MYA-4618 / FGSC 9003)</name>
    <name type="common">Inky cap fungus</name>
    <name type="synonym">Hormographiella aspergillata</name>
    <dbReference type="NCBI Taxonomy" id="240176"/>
    <lineage>
        <taxon>Eukaryota</taxon>
        <taxon>Fungi</taxon>
        <taxon>Dikarya</taxon>
        <taxon>Basidiomycota</taxon>
        <taxon>Agaricomycotina</taxon>
        <taxon>Agaricomycetes</taxon>
        <taxon>Agaricomycetidae</taxon>
        <taxon>Agaricales</taxon>
        <taxon>Agaricineae</taxon>
        <taxon>Psathyrellaceae</taxon>
        <taxon>Coprinopsis</taxon>
    </lineage>
</organism>
<dbReference type="Gene3D" id="2.60.40.420">
    <property type="entry name" value="Cupredoxins - blue copper proteins"/>
    <property type="match status" value="1"/>
</dbReference>
<proteinExistence type="predicted"/>
<dbReference type="GeneID" id="6006646"/>
<feature type="region of interest" description="Disordered" evidence="1">
    <location>
        <begin position="146"/>
        <end position="183"/>
    </location>
</feature>